<reference evidence="3 4" key="1">
    <citation type="submission" date="2014-11" db="EMBL/GenBank/DDBJ databases">
        <title>Draft Genome Sequence of Vibrio piscirenalis strains CECT 8603T and CECT 8604, two marine Gammaproteobacterium isolated from cultured gilthead sea bream (Sparus aurata).</title>
        <authorList>
            <person name="Arahal D.R."/>
            <person name="Rodrigo-Torres L."/>
            <person name="Lucena T."/>
            <person name="Pujalte M.J."/>
        </authorList>
    </citation>
    <scope>NUCLEOTIDE SEQUENCE [LARGE SCALE GENOMIC DNA]</scope>
    <source>
        <strain evidence="3 4">DCR 1-4-2</strain>
    </source>
</reference>
<dbReference type="PANTHER" id="PTHR42698">
    <property type="entry name" value="GTPASE ERA"/>
    <property type="match status" value="1"/>
</dbReference>
<proteinExistence type="predicted"/>
<dbReference type="Pfam" id="PF00350">
    <property type="entry name" value="Dynamin_N"/>
    <property type="match status" value="1"/>
</dbReference>
<evidence type="ECO:0000313" key="4">
    <source>
        <dbReference type="Proteomes" id="UP000031672"/>
    </source>
</evidence>
<name>A0A0C2K0B9_9VIBR</name>
<dbReference type="SUPFAM" id="SSF52540">
    <property type="entry name" value="P-loop containing nucleoside triphosphate hydrolases"/>
    <property type="match status" value="1"/>
</dbReference>
<dbReference type="OrthoDB" id="9792653at2"/>
<comment type="caution">
    <text evidence="3">The sequence shown here is derived from an EMBL/GenBank/DDBJ whole genome shotgun (WGS) entry which is preliminary data.</text>
</comment>
<evidence type="ECO:0000256" key="1">
    <source>
        <dbReference type="SAM" id="MobiDB-lite"/>
    </source>
</evidence>
<dbReference type="EMBL" id="JTKH01000025">
    <property type="protein sequence ID" value="KII75368.1"/>
    <property type="molecule type" value="Genomic_DNA"/>
</dbReference>
<feature type="region of interest" description="Disordered" evidence="1">
    <location>
        <begin position="1"/>
        <end position="28"/>
    </location>
</feature>
<keyword evidence="4" id="KW-1185">Reference proteome</keyword>
<dbReference type="Gene3D" id="3.40.50.300">
    <property type="entry name" value="P-loop containing nucleotide triphosphate hydrolases"/>
    <property type="match status" value="1"/>
</dbReference>
<dbReference type="InterPro" id="IPR005662">
    <property type="entry name" value="GTPase_Era-like"/>
</dbReference>
<dbReference type="InterPro" id="IPR045063">
    <property type="entry name" value="Dynamin_N"/>
</dbReference>
<protein>
    <recommendedName>
        <fullName evidence="2">Dynamin N-terminal domain-containing protein</fullName>
    </recommendedName>
</protein>
<dbReference type="STRING" id="1461322.OJ16_18955"/>
<dbReference type="Proteomes" id="UP000031672">
    <property type="component" value="Unassembled WGS sequence"/>
</dbReference>
<dbReference type="GO" id="GO:0005525">
    <property type="term" value="F:GTP binding"/>
    <property type="evidence" value="ECO:0007669"/>
    <property type="project" value="InterPro"/>
</dbReference>
<accession>A0A0C2NRK4</accession>
<dbReference type="InterPro" id="IPR027417">
    <property type="entry name" value="P-loop_NTPase"/>
</dbReference>
<dbReference type="RefSeq" id="WP_040992988.1">
    <property type="nucleotide sequence ID" value="NZ_JTKH01000025.1"/>
</dbReference>
<feature type="domain" description="Dynamin N-terminal" evidence="2">
    <location>
        <begin position="112"/>
        <end position="266"/>
    </location>
</feature>
<dbReference type="AlphaFoldDB" id="A0A0C2K0B9"/>
<dbReference type="PANTHER" id="PTHR42698:SF1">
    <property type="entry name" value="GTPASE ERA, MITOCHONDRIAL"/>
    <property type="match status" value="1"/>
</dbReference>
<dbReference type="GO" id="GO:0043024">
    <property type="term" value="F:ribosomal small subunit binding"/>
    <property type="evidence" value="ECO:0007669"/>
    <property type="project" value="TreeGrafter"/>
</dbReference>
<accession>A0A0C2K0B9</accession>
<dbReference type="GO" id="GO:0019843">
    <property type="term" value="F:rRNA binding"/>
    <property type="evidence" value="ECO:0007669"/>
    <property type="project" value="TreeGrafter"/>
</dbReference>
<evidence type="ECO:0000313" key="3">
    <source>
        <dbReference type="EMBL" id="KII75368.1"/>
    </source>
</evidence>
<evidence type="ECO:0000259" key="2">
    <source>
        <dbReference type="Pfam" id="PF00350"/>
    </source>
</evidence>
<sequence>MDLESLMNGHMEPSKEVNSAQKKNDVAHGNPYLDDAELGLKLCSDLIAKPNKNSPADQLVDEIGVIIGTDFLSHTEDDDNRAGAKTYAQLLQWHNLLAEVMAFPQLQQSYTVAVGGSFSAGKTRFLNTVLGCPSLLPVDTTPTTSIPTYLYKGQSNRIDALNFYGKKTEIDEHGLKAICHAFNQKYQVTFSHILQLLAVERVEFKYANLIFLDTPGYSKADNIAATEQNTDENIARLHLRLADYLIWLVDHQNGTVPQPDIEFLQSLDLKQPILVVMSKTDKKPKSEIEKIIEIAKQDLDAAEINYVDVIGYSAAQDSEISVDGERLSEFISQVNTGSQGSTLQWQLNQIFGQYHNHYHSSQQSLKLSYSTINELIFDEMISESKKSHLRDFHKKTKANLDALQAQNSASNTIYNEINQRLVILCQCRGIVLSDRPTAIQISALRKKTPQSEQETFCFDALLQGKQTALADLANLNELDGEVVKANALGLSIQITKAPEIEVMVLKNVITKMAPNADYAKFCVGQRVNVQIINDRRAVVSLVVEI</sequence>
<dbReference type="GO" id="GO:0000028">
    <property type="term" value="P:ribosomal small subunit assembly"/>
    <property type="evidence" value="ECO:0007669"/>
    <property type="project" value="TreeGrafter"/>
</dbReference>
<organism evidence="3 4">
    <name type="scientific">Vibrio renipiscarius</name>
    <dbReference type="NCBI Taxonomy" id="1461322"/>
    <lineage>
        <taxon>Bacteria</taxon>
        <taxon>Pseudomonadati</taxon>
        <taxon>Pseudomonadota</taxon>
        <taxon>Gammaproteobacteria</taxon>
        <taxon>Vibrionales</taxon>
        <taxon>Vibrionaceae</taxon>
        <taxon>Vibrio</taxon>
    </lineage>
</organism>
<gene>
    <name evidence="3" type="ORF">OJ16_18955</name>
</gene>